<dbReference type="Pfam" id="PF06772">
    <property type="entry name" value="LtrA"/>
    <property type="match status" value="1"/>
</dbReference>
<protein>
    <recommendedName>
        <fullName evidence="4">Low temperature requirement protein A</fullName>
    </recommendedName>
</protein>
<feature type="transmembrane region" description="Helical" evidence="1">
    <location>
        <begin position="371"/>
        <end position="389"/>
    </location>
</feature>
<feature type="transmembrane region" description="Helical" evidence="1">
    <location>
        <begin position="87"/>
        <end position="104"/>
    </location>
</feature>
<feature type="transmembrane region" description="Helical" evidence="1">
    <location>
        <begin position="200"/>
        <end position="221"/>
    </location>
</feature>
<reference evidence="2 3" key="1">
    <citation type="submission" date="2018-04" db="EMBL/GenBank/DDBJ databases">
        <title>Micromonosporas from Atacama Desert.</title>
        <authorList>
            <person name="Carro L."/>
            <person name="Klenk H.-P."/>
            <person name="Goodfellow M."/>
        </authorList>
    </citation>
    <scope>NUCLEOTIDE SEQUENCE [LARGE SCALE GENOMIC DNA]</scope>
    <source>
        <strain evidence="2 3">LB19</strain>
    </source>
</reference>
<dbReference type="PANTHER" id="PTHR36840:SF1">
    <property type="entry name" value="BLL5714 PROTEIN"/>
    <property type="match status" value="1"/>
</dbReference>
<feature type="transmembrane region" description="Helical" evidence="1">
    <location>
        <begin position="175"/>
        <end position="194"/>
    </location>
</feature>
<keyword evidence="1" id="KW-0812">Transmembrane</keyword>
<evidence type="ECO:0008006" key="4">
    <source>
        <dbReference type="Google" id="ProtNLM"/>
    </source>
</evidence>
<dbReference type="AlphaFoldDB" id="A0A3N9Y0T0"/>
<keyword evidence="1" id="KW-1133">Transmembrane helix</keyword>
<sequence>MFGLPHVGACVFSTVGSRGCRWCATAVTGGCAVTGGPLHPQLLRPRRGVERTTSTELFFDLVYVFTITQLSHYLARNLSWQGVGRTAVLLGLVWLVWIYTVWAGNWLHPDRTPVRATLLVVTLGSLLLAAALPSAFGANGLLFAAAYAAVQVGRTAFSMWAIRGERWLGDSFRQCVVWVTGTSALAIVGGLVDAPARELIWIAVIIVDSVGLATGFPVPGMGRSTPEHWQVEGGHLAERCQAFILIALGESILITGGTLTQRLDRVTIAAFLLAFAGSVALWWVYFDRAQASMTALAAAGARAGRLSRLVFNYLHPVMVGGIVVTAVGDERLLHDPGEPVGWPSALVVLGGPALFLAGHAAYQLALGDAGVVARVAATLLLLALSPAAVALRAPIALAAGVALLITVGVIVADRGSARRAPQSRGPRSPLR</sequence>
<keyword evidence="1" id="KW-0472">Membrane</keyword>
<dbReference type="OrthoDB" id="7698234at2"/>
<evidence type="ECO:0000313" key="3">
    <source>
        <dbReference type="Proteomes" id="UP000278981"/>
    </source>
</evidence>
<gene>
    <name evidence="2" type="ORF">DDE19_25655</name>
</gene>
<organism evidence="2 3">
    <name type="scientific">Micromonospora ureilytica</name>
    <dbReference type="NCBI Taxonomy" id="709868"/>
    <lineage>
        <taxon>Bacteria</taxon>
        <taxon>Bacillati</taxon>
        <taxon>Actinomycetota</taxon>
        <taxon>Actinomycetes</taxon>
        <taxon>Micromonosporales</taxon>
        <taxon>Micromonosporaceae</taxon>
        <taxon>Micromonospora</taxon>
    </lineage>
</organism>
<evidence type="ECO:0000313" key="2">
    <source>
        <dbReference type="EMBL" id="RQX13473.1"/>
    </source>
</evidence>
<feature type="transmembrane region" description="Helical" evidence="1">
    <location>
        <begin position="266"/>
        <end position="285"/>
    </location>
</feature>
<dbReference type="Proteomes" id="UP000278981">
    <property type="component" value="Unassembled WGS sequence"/>
</dbReference>
<comment type="caution">
    <text evidence="2">The sequence shown here is derived from an EMBL/GenBank/DDBJ whole genome shotgun (WGS) entry which is preliminary data.</text>
</comment>
<dbReference type="InterPro" id="IPR010640">
    <property type="entry name" value="Low_temperature_requirement_A"/>
</dbReference>
<dbReference type="PANTHER" id="PTHR36840">
    <property type="entry name" value="BLL5714 PROTEIN"/>
    <property type="match status" value="1"/>
</dbReference>
<feature type="transmembrane region" description="Helical" evidence="1">
    <location>
        <begin position="306"/>
        <end position="328"/>
    </location>
</feature>
<feature type="transmembrane region" description="Helical" evidence="1">
    <location>
        <begin position="116"/>
        <end position="136"/>
    </location>
</feature>
<name>A0A3N9Y0T0_9ACTN</name>
<feature type="transmembrane region" description="Helical" evidence="1">
    <location>
        <begin position="395"/>
        <end position="412"/>
    </location>
</feature>
<dbReference type="EMBL" id="QDGB01000325">
    <property type="protein sequence ID" value="RQX13473.1"/>
    <property type="molecule type" value="Genomic_DNA"/>
</dbReference>
<feature type="transmembrane region" description="Helical" evidence="1">
    <location>
        <begin position="340"/>
        <end position="359"/>
    </location>
</feature>
<proteinExistence type="predicted"/>
<accession>A0A3N9Y0T0</accession>
<evidence type="ECO:0000256" key="1">
    <source>
        <dbReference type="SAM" id="Phobius"/>
    </source>
</evidence>